<dbReference type="PANTHER" id="PTHR14379:SF85">
    <property type="entry name" value="NYN DOMAIN-CONTAINING PROTEIN"/>
    <property type="match status" value="1"/>
</dbReference>
<comment type="caution">
    <text evidence="2">The sequence shown here is derived from an EMBL/GenBank/DDBJ whole genome shotgun (WGS) entry which is preliminary data.</text>
</comment>
<proteinExistence type="predicted"/>
<dbReference type="EMBL" id="JAGKQM010000006">
    <property type="protein sequence ID" value="KAH0920878.1"/>
    <property type="molecule type" value="Genomic_DNA"/>
</dbReference>
<reference evidence="2 3" key="1">
    <citation type="submission" date="2021-05" db="EMBL/GenBank/DDBJ databases">
        <title>Genome Assembly of Synthetic Allotetraploid Brassica napus Reveals Homoeologous Exchanges between Subgenomes.</title>
        <authorList>
            <person name="Davis J.T."/>
        </authorList>
    </citation>
    <scope>NUCLEOTIDE SEQUENCE [LARGE SCALE GENOMIC DNA]</scope>
    <source>
        <strain evidence="3">cv. Da-Ae</strain>
        <tissue evidence="2">Seedling</tissue>
    </source>
</reference>
<evidence type="ECO:0000313" key="3">
    <source>
        <dbReference type="Proteomes" id="UP000824890"/>
    </source>
</evidence>
<protein>
    <recommendedName>
        <fullName evidence="1">NYN domain-containing protein</fullName>
    </recommendedName>
</protein>
<keyword evidence="3" id="KW-1185">Reference proteome</keyword>
<dbReference type="InterPro" id="IPR024768">
    <property type="entry name" value="Marf1"/>
</dbReference>
<organism evidence="2 3">
    <name type="scientific">Brassica napus</name>
    <name type="common">Rape</name>
    <dbReference type="NCBI Taxonomy" id="3708"/>
    <lineage>
        <taxon>Eukaryota</taxon>
        <taxon>Viridiplantae</taxon>
        <taxon>Streptophyta</taxon>
        <taxon>Embryophyta</taxon>
        <taxon>Tracheophyta</taxon>
        <taxon>Spermatophyta</taxon>
        <taxon>Magnoliopsida</taxon>
        <taxon>eudicotyledons</taxon>
        <taxon>Gunneridae</taxon>
        <taxon>Pentapetalae</taxon>
        <taxon>rosids</taxon>
        <taxon>malvids</taxon>
        <taxon>Brassicales</taxon>
        <taxon>Brassicaceae</taxon>
        <taxon>Brassiceae</taxon>
        <taxon>Brassica</taxon>
    </lineage>
</organism>
<dbReference type="Pfam" id="PF01936">
    <property type="entry name" value="NYN"/>
    <property type="match status" value="1"/>
</dbReference>
<dbReference type="PANTHER" id="PTHR14379">
    <property type="entry name" value="LIMKAIN B LKAP"/>
    <property type="match status" value="1"/>
</dbReference>
<sequence length="176" mass="19631">MTPHNFVDRSCDYALSVLLITADAPTAVFWDADGCPVPADLDFISVLRNIKRCLCESSYNGTVYDSSSPCLIDEKPPVENLVITRFPEGGDPFEKFKKIFVDIMDWSIDNPVPANILYISGGDMNPYMIRLINQLNGDCYNMLLCLADSLTDFPFISSVWSWSELSHGLSPTGFPM</sequence>
<feature type="domain" description="NYN" evidence="1">
    <location>
        <begin position="26"/>
        <end position="138"/>
    </location>
</feature>
<evidence type="ECO:0000259" key="1">
    <source>
        <dbReference type="Pfam" id="PF01936"/>
    </source>
</evidence>
<accession>A0ABQ8CUY6</accession>
<gene>
    <name evidence="2" type="ORF">HID58_020896</name>
</gene>
<dbReference type="InterPro" id="IPR021139">
    <property type="entry name" value="NYN"/>
</dbReference>
<name>A0ABQ8CUY6_BRANA</name>
<dbReference type="Proteomes" id="UP000824890">
    <property type="component" value="Unassembled WGS sequence"/>
</dbReference>
<evidence type="ECO:0000313" key="2">
    <source>
        <dbReference type="EMBL" id="KAH0920878.1"/>
    </source>
</evidence>